<dbReference type="PANTHER" id="PTHR15572">
    <property type="entry name" value="GLIOMA TUMOR SUPPRESSOR CANDIDATE REGION GENE 1"/>
    <property type="match status" value="1"/>
</dbReference>
<protein>
    <submittedName>
        <fullName evidence="3">Uncharacterized protein MANES_09G130100</fullName>
    </submittedName>
</protein>
<evidence type="ECO:0000259" key="2">
    <source>
        <dbReference type="Pfam" id="PF15249"/>
    </source>
</evidence>
<feature type="compositionally biased region" description="Basic and acidic residues" evidence="1">
    <location>
        <begin position="338"/>
        <end position="350"/>
    </location>
</feature>
<dbReference type="PANTHER" id="PTHR15572:SF0">
    <property type="entry name" value="GLUTAMINE-RICH PROTEIN-RELATED"/>
    <property type="match status" value="1"/>
</dbReference>
<evidence type="ECO:0000313" key="3">
    <source>
        <dbReference type="EMBL" id="MBW97867.1"/>
    </source>
</evidence>
<dbReference type="GO" id="GO:0045893">
    <property type="term" value="P:positive regulation of DNA-templated transcription"/>
    <property type="evidence" value="ECO:0007669"/>
    <property type="project" value="TreeGrafter"/>
</dbReference>
<feature type="domain" description="GLTSCR protein conserved" evidence="2">
    <location>
        <begin position="117"/>
        <end position="230"/>
    </location>
</feature>
<dbReference type="Pfam" id="PF15249">
    <property type="entry name" value="GLTSCR1"/>
    <property type="match status" value="1"/>
</dbReference>
<sequence length="350" mass="40632">MDHSYGGGNWTMIPNMPSHSNSPAHSNQDQFYLQPQQQQQFSQFQQQPQQLTQQQQFQQQQQQYQQQRFIQQQQQQQQQGLNLGQNVQQQHQQQQQQQNKGIRPPINQVELQMAYQDAWRVCHPDFKRPFSSLEDACERLLPYHVVADYEAEEDDRILDSDTTGQMPSRSQQWDFNIAAKVAEFTGTFEKQVLAFNIITRKRALGEFRSEERLMIEQALLQEEKRMLFDLKTEMDAREKAGREAQLRMAAMVQAEQARAESHAHAEMMARAPIRPSALVSHGNNVPIGHDMAEQEHTVNPDEMMNGWGSNAQRDEKEPSEDFLNDDETENGDTAAQDGWREVGEFDLNTR</sequence>
<dbReference type="InterPro" id="IPR015671">
    <property type="entry name" value="GSCR1_dom"/>
</dbReference>
<feature type="compositionally biased region" description="Polar residues" evidence="1">
    <location>
        <begin position="17"/>
        <end position="27"/>
    </location>
</feature>
<dbReference type="EMBL" id="GGEC01017384">
    <property type="protein sequence ID" value="MBW97867.1"/>
    <property type="molecule type" value="Transcribed_RNA"/>
</dbReference>
<feature type="region of interest" description="Disordered" evidence="1">
    <location>
        <begin position="300"/>
        <end position="350"/>
    </location>
</feature>
<dbReference type="GO" id="GO:0016514">
    <property type="term" value="C:SWI/SNF complex"/>
    <property type="evidence" value="ECO:0007669"/>
    <property type="project" value="TreeGrafter"/>
</dbReference>
<dbReference type="InterPro" id="IPR052438">
    <property type="entry name" value="Chromatin_remod/trans_coact"/>
</dbReference>
<feature type="region of interest" description="Disordered" evidence="1">
    <location>
        <begin position="1"/>
        <end position="27"/>
    </location>
</feature>
<feature type="compositionally biased region" description="Acidic residues" evidence="1">
    <location>
        <begin position="317"/>
        <end position="330"/>
    </location>
</feature>
<reference evidence="3" key="1">
    <citation type="submission" date="2018-02" db="EMBL/GenBank/DDBJ databases">
        <title>Rhizophora mucronata_Transcriptome.</title>
        <authorList>
            <person name="Meera S.P."/>
            <person name="Sreeshan A."/>
            <person name="Augustine A."/>
        </authorList>
    </citation>
    <scope>NUCLEOTIDE SEQUENCE</scope>
    <source>
        <tissue evidence="3">Leaf</tissue>
    </source>
</reference>
<name>A0A2P2JWL1_RHIMU</name>
<dbReference type="AlphaFoldDB" id="A0A2P2JWL1"/>
<proteinExistence type="predicted"/>
<accession>A0A2P2JWL1</accession>
<organism evidence="3">
    <name type="scientific">Rhizophora mucronata</name>
    <name type="common">Asiatic mangrove</name>
    <dbReference type="NCBI Taxonomy" id="61149"/>
    <lineage>
        <taxon>Eukaryota</taxon>
        <taxon>Viridiplantae</taxon>
        <taxon>Streptophyta</taxon>
        <taxon>Embryophyta</taxon>
        <taxon>Tracheophyta</taxon>
        <taxon>Spermatophyta</taxon>
        <taxon>Magnoliopsida</taxon>
        <taxon>eudicotyledons</taxon>
        <taxon>Gunneridae</taxon>
        <taxon>Pentapetalae</taxon>
        <taxon>rosids</taxon>
        <taxon>fabids</taxon>
        <taxon>Malpighiales</taxon>
        <taxon>Rhizophoraceae</taxon>
        <taxon>Rhizophora</taxon>
    </lineage>
</organism>
<evidence type="ECO:0000256" key="1">
    <source>
        <dbReference type="SAM" id="MobiDB-lite"/>
    </source>
</evidence>